<reference evidence="1 2" key="1">
    <citation type="journal article" date="2020" name="Genomics">
        <title>Complete, high-quality genomes from long-read metagenomic sequencing of two wolf lichen thalli reveals enigmatic genome architecture.</title>
        <authorList>
            <person name="McKenzie S.K."/>
            <person name="Walston R.F."/>
            <person name="Allen J.L."/>
        </authorList>
    </citation>
    <scope>NUCLEOTIDE SEQUENCE [LARGE SCALE GENOMIC DNA]</scope>
    <source>
        <strain evidence="1">WasteWater2</strain>
    </source>
</reference>
<dbReference type="RefSeq" id="XP_037164943.1">
    <property type="nucleotide sequence ID" value="XM_037308169.1"/>
</dbReference>
<dbReference type="EMBL" id="JACCJC010000024">
    <property type="protein sequence ID" value="KAF6235575.1"/>
    <property type="molecule type" value="Genomic_DNA"/>
</dbReference>
<dbReference type="Gene3D" id="3.50.50.60">
    <property type="entry name" value="FAD/NAD(P)-binding domain"/>
    <property type="match status" value="1"/>
</dbReference>
<sequence length="139" mass="15045">MRHILRFVDLDDTFVNHGFKIKTGASFKLNDKPEGCKCGAEIFDGVKVDSIEFVPSDNQNGTVDSGILHPGRPVSASWSRKDGSSGQIKFDYLVDASGRAGLGYWKGAGEYAPDTPRQGQPFFEAPSGNSIIHTVLPNS</sequence>
<evidence type="ECO:0000313" key="2">
    <source>
        <dbReference type="Proteomes" id="UP000578531"/>
    </source>
</evidence>
<gene>
    <name evidence="1" type="ORF">HO173_006258</name>
</gene>
<comment type="caution">
    <text evidence="1">The sequence shown here is derived from an EMBL/GenBank/DDBJ whole genome shotgun (WGS) entry which is preliminary data.</text>
</comment>
<proteinExistence type="predicted"/>
<organism evidence="1 2">
    <name type="scientific">Letharia columbiana</name>
    <dbReference type="NCBI Taxonomy" id="112416"/>
    <lineage>
        <taxon>Eukaryota</taxon>
        <taxon>Fungi</taxon>
        <taxon>Dikarya</taxon>
        <taxon>Ascomycota</taxon>
        <taxon>Pezizomycotina</taxon>
        <taxon>Lecanoromycetes</taxon>
        <taxon>OSLEUM clade</taxon>
        <taxon>Lecanoromycetidae</taxon>
        <taxon>Lecanorales</taxon>
        <taxon>Lecanorineae</taxon>
        <taxon>Parmeliaceae</taxon>
        <taxon>Letharia</taxon>
    </lineage>
</organism>
<dbReference type="Proteomes" id="UP000578531">
    <property type="component" value="Unassembled WGS sequence"/>
</dbReference>
<protein>
    <submittedName>
        <fullName evidence="1">Uncharacterized protein</fullName>
    </submittedName>
</protein>
<dbReference type="AlphaFoldDB" id="A0A8H6FVK3"/>
<accession>A0A8H6FVK3</accession>
<keyword evidence="2" id="KW-1185">Reference proteome</keyword>
<evidence type="ECO:0000313" key="1">
    <source>
        <dbReference type="EMBL" id="KAF6235575.1"/>
    </source>
</evidence>
<dbReference type="OrthoDB" id="3340390at2759"/>
<dbReference type="InterPro" id="IPR036188">
    <property type="entry name" value="FAD/NAD-bd_sf"/>
</dbReference>
<dbReference type="GeneID" id="59287919"/>
<name>A0A8H6FVK3_9LECA</name>